<protein>
    <submittedName>
        <fullName evidence="2">Uncharacterized protein</fullName>
    </submittedName>
</protein>
<dbReference type="VEuPathDB" id="FungiDB:CC77DRAFT_1066673"/>
<dbReference type="Proteomes" id="UP000077248">
    <property type="component" value="Unassembled WGS sequence"/>
</dbReference>
<sequence length="159" mass="17859">MSCAASTTCGASSCATSAPALSGFGQNHPAPKLTEEQKEALKKKQEVREEKKRQEREIRYKAWADTKAKLSDATSKKAKLRDSGIYSITADSGTTYYGSTPEEVAERERKGKERQEKKQQRREARAEVANTIKAKRNETTKKSEKIRLAVTWLTLKLHL</sequence>
<feature type="compositionally biased region" description="Basic and acidic residues" evidence="1">
    <location>
        <begin position="104"/>
        <end position="126"/>
    </location>
</feature>
<dbReference type="KEGG" id="aalt:CC77DRAFT_1066673"/>
<dbReference type="AlphaFoldDB" id="A0A177D5G0"/>
<organism evidence="2 3">
    <name type="scientific">Alternaria alternata</name>
    <name type="common">Alternaria rot fungus</name>
    <name type="synonym">Torula alternata</name>
    <dbReference type="NCBI Taxonomy" id="5599"/>
    <lineage>
        <taxon>Eukaryota</taxon>
        <taxon>Fungi</taxon>
        <taxon>Dikarya</taxon>
        <taxon>Ascomycota</taxon>
        <taxon>Pezizomycotina</taxon>
        <taxon>Dothideomycetes</taxon>
        <taxon>Pleosporomycetidae</taxon>
        <taxon>Pleosporales</taxon>
        <taxon>Pleosporineae</taxon>
        <taxon>Pleosporaceae</taxon>
        <taxon>Alternaria</taxon>
        <taxon>Alternaria sect. Alternaria</taxon>
        <taxon>Alternaria alternata complex</taxon>
    </lineage>
</organism>
<feature type="region of interest" description="Disordered" evidence="1">
    <location>
        <begin position="91"/>
        <end position="127"/>
    </location>
</feature>
<dbReference type="GeneID" id="29114511"/>
<keyword evidence="3" id="KW-1185">Reference proteome</keyword>
<accession>A0A177D5G0</accession>
<dbReference type="EMBL" id="KV441497">
    <property type="protein sequence ID" value="OAG14904.1"/>
    <property type="molecule type" value="Genomic_DNA"/>
</dbReference>
<feature type="region of interest" description="Disordered" evidence="1">
    <location>
        <begin position="1"/>
        <end position="55"/>
    </location>
</feature>
<dbReference type="RefSeq" id="XP_018380325.1">
    <property type="nucleotide sequence ID" value="XM_018528917.1"/>
</dbReference>
<evidence type="ECO:0000313" key="3">
    <source>
        <dbReference type="Proteomes" id="UP000077248"/>
    </source>
</evidence>
<feature type="compositionally biased region" description="Low complexity" evidence="1">
    <location>
        <begin position="1"/>
        <end position="18"/>
    </location>
</feature>
<proteinExistence type="predicted"/>
<gene>
    <name evidence="2" type="ORF">CC77DRAFT_1066673</name>
</gene>
<name>A0A177D5G0_ALTAL</name>
<reference evidence="2 3" key="1">
    <citation type="submission" date="2016-05" db="EMBL/GenBank/DDBJ databases">
        <title>Comparative analysis of secretome profiles of manganese(II)-oxidizing ascomycete fungi.</title>
        <authorList>
            <consortium name="DOE Joint Genome Institute"/>
            <person name="Zeiner C.A."/>
            <person name="Purvine S.O."/>
            <person name="Zink E.M."/>
            <person name="Wu S."/>
            <person name="Pasa-Tolic L."/>
            <person name="Chaput D.L."/>
            <person name="Haridas S."/>
            <person name="Grigoriev I.V."/>
            <person name="Santelli C.M."/>
            <person name="Hansel C.M."/>
        </authorList>
    </citation>
    <scope>NUCLEOTIDE SEQUENCE [LARGE SCALE GENOMIC DNA]</scope>
    <source>
        <strain evidence="2 3">SRC1lrK2f</strain>
    </source>
</reference>
<evidence type="ECO:0000313" key="2">
    <source>
        <dbReference type="EMBL" id="OAG14904.1"/>
    </source>
</evidence>
<feature type="compositionally biased region" description="Basic and acidic residues" evidence="1">
    <location>
        <begin position="33"/>
        <end position="55"/>
    </location>
</feature>
<evidence type="ECO:0000256" key="1">
    <source>
        <dbReference type="SAM" id="MobiDB-lite"/>
    </source>
</evidence>